<dbReference type="InParanoid" id="K0K9V8"/>
<organism evidence="1 2">
    <name type="scientific">Wickerhamomyces ciferrii (strain ATCC 14091 / BCRC 22168 / CBS 111 / JCM 3599 / NBRC 0793 / NRRL Y-1031 F-60-10)</name>
    <name type="common">Yeast</name>
    <name type="synonym">Pichia ciferrii</name>
    <dbReference type="NCBI Taxonomy" id="1206466"/>
    <lineage>
        <taxon>Eukaryota</taxon>
        <taxon>Fungi</taxon>
        <taxon>Dikarya</taxon>
        <taxon>Ascomycota</taxon>
        <taxon>Saccharomycotina</taxon>
        <taxon>Saccharomycetes</taxon>
        <taxon>Phaffomycetales</taxon>
        <taxon>Wickerhamomycetaceae</taxon>
        <taxon>Wickerhamomyces</taxon>
    </lineage>
</organism>
<proteinExistence type="predicted"/>
<evidence type="ECO:0000313" key="2">
    <source>
        <dbReference type="Proteomes" id="UP000009328"/>
    </source>
</evidence>
<evidence type="ECO:0000313" key="1">
    <source>
        <dbReference type="EMBL" id="CCH41715.1"/>
    </source>
</evidence>
<gene>
    <name evidence="1" type="ORF">BN7_1256</name>
</gene>
<dbReference type="Proteomes" id="UP000009328">
    <property type="component" value="Unassembled WGS sequence"/>
</dbReference>
<protein>
    <submittedName>
        <fullName evidence="1">Uncharacterized protein</fullName>
    </submittedName>
</protein>
<accession>K0K9V8</accession>
<name>K0K9V8_WICCF</name>
<sequence>MNEINKLNNLKNANDIKVENEKLENLISNLEFGNNIITVETLDEEFPTKKRKLNEINAKPKDPMRIRNIDGTLSLSLDRINEQI</sequence>
<comment type="caution">
    <text evidence="1">The sequence shown here is derived from an EMBL/GenBank/DDBJ whole genome shotgun (WGS) entry which is preliminary data.</text>
</comment>
<dbReference type="HOGENOM" id="CLU_2529181_0_0_1"/>
<keyword evidence="2" id="KW-1185">Reference proteome</keyword>
<dbReference type="EMBL" id="CAIF01000028">
    <property type="protein sequence ID" value="CCH41715.1"/>
    <property type="molecule type" value="Genomic_DNA"/>
</dbReference>
<dbReference type="AlphaFoldDB" id="K0K9V8"/>
<reference evidence="1 2" key="1">
    <citation type="journal article" date="2012" name="Eukaryot. Cell">
        <title>Draft genome sequence of Wickerhamomyces ciferrii NRRL Y-1031 F-60-10.</title>
        <authorList>
            <person name="Schneider J."/>
            <person name="Andrea H."/>
            <person name="Blom J."/>
            <person name="Jaenicke S."/>
            <person name="Ruckert C."/>
            <person name="Schorsch C."/>
            <person name="Szczepanowski R."/>
            <person name="Farwick M."/>
            <person name="Goesmann A."/>
            <person name="Puhler A."/>
            <person name="Schaffer S."/>
            <person name="Tauch A."/>
            <person name="Kohler T."/>
            <person name="Brinkrolf K."/>
        </authorList>
    </citation>
    <scope>NUCLEOTIDE SEQUENCE [LARGE SCALE GENOMIC DNA]</scope>
    <source>
        <strain evidence="2">ATCC 14091 / BCRC 22168 / CBS 111 / JCM 3599 / NBRC 0793 / NRRL Y-1031 F-60-10</strain>
    </source>
</reference>